<feature type="compositionally biased region" description="Polar residues" evidence="1">
    <location>
        <begin position="170"/>
        <end position="180"/>
    </location>
</feature>
<accession>A0A5B7EWX3</accession>
<sequence length="200" mass="22110">MGLRLTSNGTVDSLAKVVFGRNLSAVRAPLSLWCSRNTLFSAISTQTVNHMNTKRAASVSIQHYDSFLDTTHEYCLQGLIVRRHNAPTHYETVAPSEEAQPTLGPWAGFEPVRLETSRTPKHSWFHCTTAFPLYKASPSIALATDGFPRLDPQQNWIGIVTRGSPVPRASTPTSTSNSFLQEGLQAPPQPPSLVQEHWYP</sequence>
<dbReference type="EMBL" id="VSRR010003760">
    <property type="protein sequence ID" value="MPC37363.1"/>
    <property type="molecule type" value="Genomic_DNA"/>
</dbReference>
<reference evidence="2 3" key="1">
    <citation type="submission" date="2019-05" db="EMBL/GenBank/DDBJ databases">
        <title>Another draft genome of Portunus trituberculatus and its Hox gene families provides insights of decapod evolution.</title>
        <authorList>
            <person name="Jeong J.-H."/>
            <person name="Song I."/>
            <person name="Kim S."/>
            <person name="Choi T."/>
            <person name="Kim D."/>
            <person name="Ryu S."/>
            <person name="Kim W."/>
        </authorList>
    </citation>
    <scope>NUCLEOTIDE SEQUENCE [LARGE SCALE GENOMIC DNA]</scope>
    <source>
        <tissue evidence="2">Muscle</tissue>
    </source>
</reference>
<evidence type="ECO:0000313" key="2">
    <source>
        <dbReference type="EMBL" id="MPC37363.1"/>
    </source>
</evidence>
<dbReference type="Proteomes" id="UP000324222">
    <property type="component" value="Unassembled WGS sequence"/>
</dbReference>
<evidence type="ECO:0000256" key="1">
    <source>
        <dbReference type="SAM" id="MobiDB-lite"/>
    </source>
</evidence>
<keyword evidence="3" id="KW-1185">Reference proteome</keyword>
<evidence type="ECO:0000313" key="3">
    <source>
        <dbReference type="Proteomes" id="UP000324222"/>
    </source>
</evidence>
<proteinExistence type="predicted"/>
<gene>
    <name evidence="2" type="ORF">E2C01_030837</name>
</gene>
<protein>
    <submittedName>
        <fullName evidence="2">Uncharacterized protein</fullName>
    </submittedName>
</protein>
<dbReference type="AlphaFoldDB" id="A0A5B7EWX3"/>
<organism evidence="2 3">
    <name type="scientific">Portunus trituberculatus</name>
    <name type="common">Swimming crab</name>
    <name type="synonym">Neptunus trituberculatus</name>
    <dbReference type="NCBI Taxonomy" id="210409"/>
    <lineage>
        <taxon>Eukaryota</taxon>
        <taxon>Metazoa</taxon>
        <taxon>Ecdysozoa</taxon>
        <taxon>Arthropoda</taxon>
        <taxon>Crustacea</taxon>
        <taxon>Multicrustacea</taxon>
        <taxon>Malacostraca</taxon>
        <taxon>Eumalacostraca</taxon>
        <taxon>Eucarida</taxon>
        <taxon>Decapoda</taxon>
        <taxon>Pleocyemata</taxon>
        <taxon>Brachyura</taxon>
        <taxon>Eubrachyura</taxon>
        <taxon>Portunoidea</taxon>
        <taxon>Portunidae</taxon>
        <taxon>Portuninae</taxon>
        <taxon>Portunus</taxon>
    </lineage>
</organism>
<feature type="region of interest" description="Disordered" evidence="1">
    <location>
        <begin position="163"/>
        <end position="200"/>
    </location>
</feature>
<name>A0A5B7EWX3_PORTR</name>
<comment type="caution">
    <text evidence="2">The sequence shown here is derived from an EMBL/GenBank/DDBJ whole genome shotgun (WGS) entry which is preliminary data.</text>
</comment>